<proteinExistence type="predicted"/>
<sequence length="189" mass="22657">MELFRRTLEKCQLNDVGFDGSWFTWERGNLPETNIQERLDRGVANTDWINMFPEVKVQHLVHSFSDRCPLLINTRRYEERLRNNNFKFEAWWSLEESFIIEVKSLCKKSSGELLQKLEDLKEGLKKWGGQIQINRKKTRQILTEKLIELAEAERDDNNLAELTGTKINLNFDIEKDECYWKQRARINWF</sequence>
<evidence type="ECO:0000313" key="1">
    <source>
        <dbReference type="Proteomes" id="UP000818029"/>
    </source>
</evidence>
<evidence type="ECO:0000313" key="2">
    <source>
        <dbReference type="RefSeq" id="XP_016747458.1"/>
    </source>
</evidence>
<dbReference type="OrthoDB" id="1720282at2759"/>
<keyword evidence="1" id="KW-1185">Reference proteome</keyword>
<dbReference type="AlphaFoldDB" id="A0A1U8PAX8"/>
<gene>
    <name evidence="2" type="primary">LOC107956254</name>
</gene>
<reference evidence="1" key="1">
    <citation type="journal article" date="2020" name="Nat. Genet.">
        <title>Genomic diversifications of five Gossypium allopolyploid species and their impact on cotton improvement.</title>
        <authorList>
            <person name="Chen Z.J."/>
            <person name="Sreedasyam A."/>
            <person name="Ando A."/>
            <person name="Song Q."/>
            <person name="De Santiago L.M."/>
            <person name="Hulse-Kemp A.M."/>
            <person name="Ding M."/>
            <person name="Ye W."/>
            <person name="Kirkbride R.C."/>
            <person name="Jenkins J."/>
            <person name="Plott C."/>
            <person name="Lovell J."/>
            <person name="Lin Y.M."/>
            <person name="Vaughn R."/>
            <person name="Liu B."/>
            <person name="Simpson S."/>
            <person name="Scheffler B.E."/>
            <person name="Wen L."/>
            <person name="Saski C.A."/>
            <person name="Grover C.E."/>
            <person name="Hu G."/>
            <person name="Conover J.L."/>
            <person name="Carlson J.W."/>
            <person name="Shu S."/>
            <person name="Boston L.B."/>
            <person name="Williams M."/>
            <person name="Peterson D.G."/>
            <person name="McGee K."/>
            <person name="Jones D.C."/>
            <person name="Wendel J.F."/>
            <person name="Stelly D.M."/>
            <person name="Grimwood J."/>
            <person name="Schmutz J."/>
        </authorList>
    </citation>
    <scope>NUCLEOTIDE SEQUENCE [LARGE SCALE GENOMIC DNA]</scope>
    <source>
        <strain evidence="1">cv. TM-1</strain>
    </source>
</reference>
<dbReference type="STRING" id="3635.A0A1U8PAX8"/>
<accession>A0A1U8PAX8</accession>
<dbReference type="RefSeq" id="XP_016747458.1">
    <property type="nucleotide sequence ID" value="XM_016891969.1"/>
</dbReference>
<organism evidence="1 2">
    <name type="scientific">Gossypium hirsutum</name>
    <name type="common">Upland cotton</name>
    <name type="synonym">Gossypium mexicanum</name>
    <dbReference type="NCBI Taxonomy" id="3635"/>
    <lineage>
        <taxon>Eukaryota</taxon>
        <taxon>Viridiplantae</taxon>
        <taxon>Streptophyta</taxon>
        <taxon>Embryophyta</taxon>
        <taxon>Tracheophyta</taxon>
        <taxon>Spermatophyta</taxon>
        <taxon>Magnoliopsida</taxon>
        <taxon>eudicotyledons</taxon>
        <taxon>Gunneridae</taxon>
        <taxon>Pentapetalae</taxon>
        <taxon>rosids</taxon>
        <taxon>malvids</taxon>
        <taxon>Malvales</taxon>
        <taxon>Malvaceae</taxon>
        <taxon>Malvoideae</taxon>
        <taxon>Gossypium</taxon>
    </lineage>
</organism>
<dbReference type="SUPFAM" id="SSF56219">
    <property type="entry name" value="DNase I-like"/>
    <property type="match status" value="1"/>
</dbReference>
<name>A0A1U8PAX8_GOSHI</name>
<dbReference type="KEGG" id="ghi:107956254"/>
<reference evidence="2" key="2">
    <citation type="submission" date="2025-08" db="UniProtKB">
        <authorList>
            <consortium name="RefSeq"/>
        </authorList>
    </citation>
    <scope>IDENTIFICATION</scope>
</reference>
<dbReference type="InterPro" id="IPR036691">
    <property type="entry name" value="Endo/exonu/phosph_ase_sf"/>
</dbReference>
<dbReference type="Gene3D" id="3.60.10.10">
    <property type="entry name" value="Endonuclease/exonuclease/phosphatase"/>
    <property type="match status" value="1"/>
</dbReference>
<protein>
    <recommendedName>
        <fullName evidence="3">Reverse transcriptase</fullName>
    </recommendedName>
</protein>
<dbReference type="Proteomes" id="UP000818029">
    <property type="component" value="Chromosome D07"/>
</dbReference>
<dbReference type="PANTHER" id="PTHR33710:SF62">
    <property type="entry name" value="DUF4283 DOMAIN PROTEIN"/>
    <property type="match status" value="1"/>
</dbReference>
<dbReference type="PaxDb" id="3635-A0A1U8PAX8"/>
<evidence type="ECO:0008006" key="3">
    <source>
        <dbReference type="Google" id="ProtNLM"/>
    </source>
</evidence>
<dbReference type="GeneID" id="107956254"/>
<dbReference type="PANTHER" id="PTHR33710">
    <property type="entry name" value="BNAC02G09200D PROTEIN"/>
    <property type="match status" value="1"/>
</dbReference>